<gene>
    <name evidence="1" type="ORF">ACFPME_14600</name>
</gene>
<dbReference type="RefSeq" id="WP_377306384.1">
    <property type="nucleotide sequence ID" value="NZ_JBHSMK010000009.1"/>
</dbReference>
<dbReference type="SUPFAM" id="SSF81301">
    <property type="entry name" value="Nucleotidyltransferase"/>
    <property type="match status" value="1"/>
</dbReference>
<keyword evidence="2" id="KW-1185">Reference proteome</keyword>
<evidence type="ECO:0008006" key="3">
    <source>
        <dbReference type="Google" id="ProtNLM"/>
    </source>
</evidence>
<name>A0ABW0JPU7_9GAMM</name>
<sequence length="165" mass="18193">MNASVHVDTAAALREVLAAAIPDLHRLCRDPWTLIGSAAARLAGAEVAVADLDVLTSVRDAETLAGHWRAQRDDAYVPRGEERFRSCFARFRFRGLPVEVMGGLELCGERGWEPVRVDRIVTLDAEGLAVPVPAVAEQIRVLESFGRPKDLQRAALLKRLSEERQ</sequence>
<dbReference type="Proteomes" id="UP001596013">
    <property type="component" value="Unassembled WGS sequence"/>
</dbReference>
<dbReference type="InterPro" id="IPR043519">
    <property type="entry name" value="NT_sf"/>
</dbReference>
<organism evidence="1 2">
    <name type="scientific">Rhodanobacter umsongensis</name>
    <dbReference type="NCBI Taxonomy" id="633153"/>
    <lineage>
        <taxon>Bacteria</taxon>
        <taxon>Pseudomonadati</taxon>
        <taxon>Pseudomonadota</taxon>
        <taxon>Gammaproteobacteria</taxon>
        <taxon>Lysobacterales</taxon>
        <taxon>Rhodanobacteraceae</taxon>
        <taxon>Rhodanobacter</taxon>
    </lineage>
</organism>
<dbReference type="EMBL" id="JBHSMK010000009">
    <property type="protein sequence ID" value="MFC5437790.1"/>
    <property type="molecule type" value="Genomic_DNA"/>
</dbReference>
<dbReference type="Gene3D" id="3.30.460.40">
    <property type="match status" value="1"/>
</dbReference>
<evidence type="ECO:0000313" key="1">
    <source>
        <dbReference type="EMBL" id="MFC5437790.1"/>
    </source>
</evidence>
<protein>
    <recommendedName>
        <fullName evidence="3">Nucleotidyltransferase</fullName>
    </recommendedName>
</protein>
<reference evidence="2" key="1">
    <citation type="journal article" date="2019" name="Int. J. Syst. Evol. Microbiol.">
        <title>The Global Catalogue of Microorganisms (GCM) 10K type strain sequencing project: providing services to taxonomists for standard genome sequencing and annotation.</title>
        <authorList>
            <consortium name="The Broad Institute Genomics Platform"/>
            <consortium name="The Broad Institute Genome Sequencing Center for Infectious Disease"/>
            <person name="Wu L."/>
            <person name="Ma J."/>
        </authorList>
    </citation>
    <scope>NUCLEOTIDE SEQUENCE [LARGE SCALE GENOMIC DNA]</scope>
    <source>
        <strain evidence="2">JCM 17130</strain>
    </source>
</reference>
<comment type="caution">
    <text evidence="1">The sequence shown here is derived from an EMBL/GenBank/DDBJ whole genome shotgun (WGS) entry which is preliminary data.</text>
</comment>
<evidence type="ECO:0000313" key="2">
    <source>
        <dbReference type="Proteomes" id="UP001596013"/>
    </source>
</evidence>
<proteinExistence type="predicted"/>
<accession>A0ABW0JPU7</accession>